<dbReference type="EMBL" id="KZ679129">
    <property type="protein sequence ID" value="PTB78432.1"/>
    <property type="molecule type" value="Genomic_DNA"/>
</dbReference>
<dbReference type="AlphaFoldDB" id="A0A2T4CA87"/>
<protein>
    <submittedName>
        <fullName evidence="2">Uncharacterized protein</fullName>
    </submittedName>
</protein>
<sequence>MRLPNRIHSLAGASKQGSGDSESSFHATCGKHGRRKVVVLAGGFNFAGVPLVWIGRWALLPCHRVTVHTSKSSFPAPPPSTCLPSFPSSAPFVFCQPDLGCLFIPFSLPLSCRAIFTRKTIVFYGSWSFFSGFGLFDIL</sequence>
<keyword evidence="1" id="KW-0472">Membrane</keyword>
<evidence type="ECO:0000313" key="3">
    <source>
        <dbReference type="Proteomes" id="UP000240760"/>
    </source>
</evidence>
<keyword evidence="1" id="KW-0812">Transmembrane</keyword>
<evidence type="ECO:0000256" key="1">
    <source>
        <dbReference type="SAM" id="Phobius"/>
    </source>
</evidence>
<dbReference type="Proteomes" id="UP000240760">
    <property type="component" value="Unassembled WGS sequence"/>
</dbReference>
<keyword evidence="3" id="KW-1185">Reference proteome</keyword>
<keyword evidence="1" id="KW-1133">Transmembrane helix</keyword>
<accession>A0A2T4CA87</accession>
<organism evidence="2 3">
    <name type="scientific">Trichoderma longibrachiatum ATCC 18648</name>
    <dbReference type="NCBI Taxonomy" id="983965"/>
    <lineage>
        <taxon>Eukaryota</taxon>
        <taxon>Fungi</taxon>
        <taxon>Dikarya</taxon>
        <taxon>Ascomycota</taxon>
        <taxon>Pezizomycotina</taxon>
        <taxon>Sordariomycetes</taxon>
        <taxon>Hypocreomycetidae</taxon>
        <taxon>Hypocreales</taxon>
        <taxon>Hypocreaceae</taxon>
        <taxon>Trichoderma</taxon>
    </lineage>
</organism>
<reference evidence="2 3" key="1">
    <citation type="submission" date="2016-07" db="EMBL/GenBank/DDBJ databases">
        <title>Multiple horizontal gene transfer events from other fungi enriched the ability of initially mycotrophic Trichoderma (Ascomycota) to feed on dead plant biomass.</title>
        <authorList>
            <consortium name="DOE Joint Genome Institute"/>
            <person name="Aerts A."/>
            <person name="Atanasova L."/>
            <person name="Chenthamara K."/>
            <person name="Zhang J."/>
            <person name="Grujic M."/>
            <person name="Henrissat B."/>
            <person name="Kuo A."/>
            <person name="Salamov A."/>
            <person name="Lipzen A."/>
            <person name="Labutti K."/>
            <person name="Barry K."/>
            <person name="Miao Y."/>
            <person name="Rahimi M.J."/>
            <person name="Shen Q."/>
            <person name="Grigoriev I.V."/>
            <person name="Kubicek C.P."/>
            <person name="Druzhinina I.S."/>
        </authorList>
    </citation>
    <scope>NUCLEOTIDE SEQUENCE [LARGE SCALE GENOMIC DNA]</scope>
    <source>
        <strain evidence="2 3">ATCC 18648</strain>
    </source>
</reference>
<gene>
    <name evidence="2" type="ORF">M440DRAFT_261870</name>
</gene>
<evidence type="ECO:0000313" key="2">
    <source>
        <dbReference type="EMBL" id="PTB78432.1"/>
    </source>
</evidence>
<name>A0A2T4CA87_TRILO</name>
<proteinExistence type="predicted"/>
<feature type="transmembrane region" description="Helical" evidence="1">
    <location>
        <begin position="37"/>
        <end position="59"/>
    </location>
</feature>